<accession>A0A2G8KUN9</accession>
<dbReference type="PANTHER" id="PTHR44298:SF1">
    <property type="entry name" value="DNAJ HOMOLOG SUBFAMILY B MEMBER 11"/>
    <property type="match status" value="1"/>
</dbReference>
<gene>
    <name evidence="4" type="ORF">BSL78_11412</name>
</gene>
<dbReference type="InterPro" id="IPR001623">
    <property type="entry name" value="DnaJ_domain"/>
</dbReference>
<dbReference type="SUPFAM" id="SSF46565">
    <property type="entry name" value="Chaperone J-domain"/>
    <property type="match status" value="1"/>
</dbReference>
<dbReference type="InterPro" id="IPR051736">
    <property type="entry name" value="DnaJ-B11-like"/>
</dbReference>
<dbReference type="AlphaFoldDB" id="A0A2G8KUN9"/>
<dbReference type="FunFam" id="2.60.260.20:FF:000013">
    <property type="entry name" value="DnaJ subfamily B member 11"/>
    <property type="match status" value="1"/>
</dbReference>
<keyword evidence="5" id="KW-1185">Reference proteome</keyword>
<dbReference type="CDD" id="cd06257">
    <property type="entry name" value="DnaJ"/>
    <property type="match status" value="1"/>
</dbReference>
<dbReference type="GO" id="GO:0006457">
    <property type="term" value="P:protein folding"/>
    <property type="evidence" value="ECO:0007669"/>
    <property type="project" value="InterPro"/>
</dbReference>
<dbReference type="Pfam" id="PF00226">
    <property type="entry name" value="DnaJ"/>
    <property type="match status" value="1"/>
</dbReference>
<feature type="domain" description="J" evidence="3">
    <location>
        <begin position="33"/>
        <end position="98"/>
    </location>
</feature>
<dbReference type="PRINTS" id="PR00625">
    <property type="entry name" value="JDOMAIN"/>
</dbReference>
<evidence type="ECO:0000256" key="1">
    <source>
        <dbReference type="ARBA" id="ARBA00022729"/>
    </source>
</evidence>
<dbReference type="OrthoDB" id="550424at2759"/>
<dbReference type="EMBL" id="MRZV01000360">
    <property type="protein sequence ID" value="PIK51692.1"/>
    <property type="molecule type" value="Genomic_DNA"/>
</dbReference>
<proteinExistence type="predicted"/>
<name>A0A2G8KUN9_STIJA</name>
<protein>
    <submittedName>
        <fullName evidence="4">Putative dnaJ-like subfamily B member 11</fullName>
    </submittedName>
</protein>
<organism evidence="4 5">
    <name type="scientific">Stichopus japonicus</name>
    <name type="common">Sea cucumber</name>
    <dbReference type="NCBI Taxonomy" id="307972"/>
    <lineage>
        <taxon>Eukaryota</taxon>
        <taxon>Metazoa</taxon>
        <taxon>Echinodermata</taxon>
        <taxon>Eleutherozoa</taxon>
        <taxon>Echinozoa</taxon>
        <taxon>Holothuroidea</taxon>
        <taxon>Aspidochirotacea</taxon>
        <taxon>Aspidochirotida</taxon>
        <taxon>Stichopodidae</taxon>
        <taxon>Apostichopus</taxon>
    </lineage>
</organism>
<evidence type="ECO:0000313" key="4">
    <source>
        <dbReference type="EMBL" id="PIK51692.1"/>
    </source>
</evidence>
<dbReference type="Gene3D" id="2.60.260.20">
    <property type="entry name" value="Urease metallochaperone UreE, N-terminal domain"/>
    <property type="match status" value="2"/>
</dbReference>
<dbReference type="Pfam" id="PF01556">
    <property type="entry name" value="DnaJ_C"/>
    <property type="match status" value="1"/>
</dbReference>
<dbReference type="GO" id="GO:0005783">
    <property type="term" value="C:endoplasmic reticulum"/>
    <property type="evidence" value="ECO:0007669"/>
    <property type="project" value="TreeGrafter"/>
</dbReference>
<dbReference type="SMART" id="SM00271">
    <property type="entry name" value="DnaJ"/>
    <property type="match status" value="1"/>
</dbReference>
<dbReference type="PANTHER" id="PTHR44298">
    <property type="entry name" value="DNAJ HOMOLOG SUBFAMILY B MEMBER 11"/>
    <property type="match status" value="1"/>
</dbReference>
<dbReference type="SUPFAM" id="SSF49493">
    <property type="entry name" value="HSP40/DnaJ peptide-binding domain"/>
    <property type="match status" value="2"/>
</dbReference>
<dbReference type="PROSITE" id="PS00636">
    <property type="entry name" value="DNAJ_1"/>
    <property type="match status" value="1"/>
</dbReference>
<evidence type="ECO:0000259" key="3">
    <source>
        <dbReference type="PROSITE" id="PS50076"/>
    </source>
</evidence>
<evidence type="ECO:0000256" key="2">
    <source>
        <dbReference type="ARBA" id="ARBA00023180"/>
    </source>
</evidence>
<dbReference type="InterPro" id="IPR008971">
    <property type="entry name" value="HSP40/DnaJ_pept-bd"/>
</dbReference>
<keyword evidence="2" id="KW-0325">Glycoprotein</keyword>
<dbReference type="PROSITE" id="PS50076">
    <property type="entry name" value="DNAJ_2"/>
    <property type="match status" value="1"/>
</dbReference>
<evidence type="ECO:0000313" key="5">
    <source>
        <dbReference type="Proteomes" id="UP000230750"/>
    </source>
</evidence>
<dbReference type="Proteomes" id="UP000230750">
    <property type="component" value="Unassembled WGS sequence"/>
</dbReference>
<dbReference type="InterPro" id="IPR036869">
    <property type="entry name" value="J_dom_sf"/>
</dbReference>
<dbReference type="InterPro" id="IPR002939">
    <property type="entry name" value="DnaJ_C"/>
</dbReference>
<comment type="caution">
    <text evidence="4">The sequence shown here is derived from an EMBL/GenBank/DDBJ whole genome shotgun (WGS) entry which is preliminary data.</text>
</comment>
<sequence length="397" mass="44981">MKLQDVFNNMATSLAGVCFFVLQVCVLVFAGRDFYKILGVSKNASKREIKKAYRKLAMQYHPDKNPGNPEAEEMFKDLGAAYEVLSDEDQRKIYDRHGEDGLKERGGGNHDPFSSFFGDFHFPFGGGHQRDPEIPTGDSIVMDLFVSLEELYTGDFVEVVRYRPVAKEAQGTRQCNCRQEMKTMQLGPGRFQMTQQQVCDECPNVQFVNEEKLLEIEIEPGMRDYQEYPFIGEGEPHIDGESGDLTFRIITQKHPLFERKGDDLYTNITITLQDALTGFETEITHLDGHKVTVMRDKITWPGARMRKKGEGMPNYDNNQQLGTLIITFDVEFPKGALSEEEKENGHVYVCDGTLCLGFSLKRESLNERGTAVDLLSADGGTKLNGMPRSQWRASSRH</sequence>
<dbReference type="CDD" id="cd10747">
    <property type="entry name" value="DnaJ_C"/>
    <property type="match status" value="1"/>
</dbReference>
<dbReference type="GO" id="GO:0051787">
    <property type="term" value="F:misfolded protein binding"/>
    <property type="evidence" value="ECO:0007669"/>
    <property type="project" value="TreeGrafter"/>
</dbReference>
<dbReference type="FunFam" id="1.10.287.110:FF:000040">
    <property type="entry name" value="dnaJ homolog subfamily B member 11"/>
    <property type="match status" value="1"/>
</dbReference>
<dbReference type="STRING" id="307972.A0A2G8KUN9"/>
<dbReference type="Gene3D" id="1.10.287.110">
    <property type="entry name" value="DnaJ domain"/>
    <property type="match status" value="1"/>
</dbReference>
<dbReference type="GO" id="GO:0051082">
    <property type="term" value="F:unfolded protein binding"/>
    <property type="evidence" value="ECO:0007669"/>
    <property type="project" value="InterPro"/>
</dbReference>
<reference evidence="4 5" key="1">
    <citation type="journal article" date="2017" name="PLoS Biol.">
        <title>The sea cucumber genome provides insights into morphological evolution and visceral regeneration.</title>
        <authorList>
            <person name="Zhang X."/>
            <person name="Sun L."/>
            <person name="Yuan J."/>
            <person name="Sun Y."/>
            <person name="Gao Y."/>
            <person name="Zhang L."/>
            <person name="Li S."/>
            <person name="Dai H."/>
            <person name="Hamel J.F."/>
            <person name="Liu C."/>
            <person name="Yu Y."/>
            <person name="Liu S."/>
            <person name="Lin W."/>
            <person name="Guo K."/>
            <person name="Jin S."/>
            <person name="Xu P."/>
            <person name="Storey K.B."/>
            <person name="Huan P."/>
            <person name="Zhang T."/>
            <person name="Zhou Y."/>
            <person name="Zhang J."/>
            <person name="Lin C."/>
            <person name="Li X."/>
            <person name="Xing L."/>
            <person name="Huo D."/>
            <person name="Sun M."/>
            <person name="Wang L."/>
            <person name="Mercier A."/>
            <person name="Li F."/>
            <person name="Yang H."/>
            <person name="Xiang J."/>
        </authorList>
    </citation>
    <scope>NUCLEOTIDE SEQUENCE [LARGE SCALE GENOMIC DNA]</scope>
    <source>
        <strain evidence="4">Shaxun</strain>
        <tissue evidence="4">Muscle</tissue>
    </source>
</reference>
<dbReference type="InterPro" id="IPR018253">
    <property type="entry name" value="DnaJ_domain_CS"/>
</dbReference>
<keyword evidence="1" id="KW-0732">Signal</keyword>